<feature type="compositionally biased region" description="Basic residues" evidence="1">
    <location>
        <begin position="22"/>
        <end position="40"/>
    </location>
</feature>
<evidence type="ECO:0000313" key="3">
    <source>
        <dbReference type="Proteomes" id="UP001154114"/>
    </source>
</evidence>
<keyword evidence="3" id="KW-1185">Reference proteome</keyword>
<evidence type="ECO:0000256" key="1">
    <source>
        <dbReference type="SAM" id="MobiDB-lite"/>
    </source>
</evidence>
<dbReference type="Proteomes" id="UP001154114">
    <property type="component" value="Chromosome 20"/>
</dbReference>
<name>A0A9N8Q1Q3_CHRIL</name>
<sequence>MRSIARHVRKLERESLFVSVRRGPRGRKRPRAPHRSRRCGPGRSPASSARCNLNLRFEELKARRPTAQKCILVLLVVSGRSFRLNLLKLDAKVRGALSAERSLRGHARAKIALVASLRPVQ</sequence>
<accession>A0A9N8Q1Q3</accession>
<dbReference type="OrthoDB" id="7490376at2759"/>
<feature type="region of interest" description="Disordered" evidence="1">
    <location>
        <begin position="20"/>
        <end position="48"/>
    </location>
</feature>
<protein>
    <submittedName>
        <fullName evidence="2">Uncharacterized protein</fullName>
    </submittedName>
</protein>
<organism evidence="2 3">
    <name type="scientific">Chrysodeixis includens</name>
    <name type="common">Soybean looper</name>
    <name type="synonym">Pseudoplusia includens</name>
    <dbReference type="NCBI Taxonomy" id="689277"/>
    <lineage>
        <taxon>Eukaryota</taxon>
        <taxon>Metazoa</taxon>
        <taxon>Ecdysozoa</taxon>
        <taxon>Arthropoda</taxon>
        <taxon>Hexapoda</taxon>
        <taxon>Insecta</taxon>
        <taxon>Pterygota</taxon>
        <taxon>Neoptera</taxon>
        <taxon>Endopterygota</taxon>
        <taxon>Lepidoptera</taxon>
        <taxon>Glossata</taxon>
        <taxon>Ditrysia</taxon>
        <taxon>Noctuoidea</taxon>
        <taxon>Noctuidae</taxon>
        <taxon>Plusiinae</taxon>
        <taxon>Chrysodeixis</taxon>
    </lineage>
</organism>
<gene>
    <name evidence="2" type="ORF">CINC_LOCUS6429</name>
</gene>
<reference evidence="2" key="1">
    <citation type="submission" date="2021-12" db="EMBL/GenBank/DDBJ databases">
        <authorList>
            <person name="King R."/>
        </authorList>
    </citation>
    <scope>NUCLEOTIDE SEQUENCE</scope>
</reference>
<evidence type="ECO:0000313" key="2">
    <source>
        <dbReference type="EMBL" id="CAD0204119.1"/>
    </source>
</evidence>
<dbReference type="EMBL" id="LR824023">
    <property type="protein sequence ID" value="CAD0204119.1"/>
    <property type="molecule type" value="Genomic_DNA"/>
</dbReference>
<proteinExistence type="predicted"/>
<dbReference type="AlphaFoldDB" id="A0A9N8Q1Q3"/>